<dbReference type="SUPFAM" id="SSF48452">
    <property type="entry name" value="TPR-like"/>
    <property type="match status" value="1"/>
</dbReference>
<dbReference type="AlphaFoldDB" id="A0A7I8DGV6"/>
<evidence type="ECO:0000256" key="1">
    <source>
        <dbReference type="PROSITE-ProRule" id="PRU00339"/>
    </source>
</evidence>
<evidence type="ECO:0000313" key="2">
    <source>
        <dbReference type="EMBL" id="BCJ97709.1"/>
    </source>
</evidence>
<dbReference type="PROSITE" id="PS50005">
    <property type="entry name" value="TPR"/>
    <property type="match status" value="1"/>
</dbReference>
<dbReference type="EMBL" id="AP023368">
    <property type="protein sequence ID" value="BCJ97709.1"/>
    <property type="molecule type" value="Genomic_DNA"/>
</dbReference>
<protein>
    <recommendedName>
        <fullName evidence="4">Tetratricopeptide repeat protein</fullName>
    </recommendedName>
</protein>
<dbReference type="KEGG" id="acht:bsdcttw_07500"/>
<feature type="repeat" description="TPR" evidence="1">
    <location>
        <begin position="157"/>
        <end position="190"/>
    </location>
</feature>
<keyword evidence="3" id="KW-1185">Reference proteome</keyword>
<keyword evidence="1" id="KW-0802">TPR repeat</keyword>
<reference evidence="2 3" key="2">
    <citation type="submission" date="2020-08" db="EMBL/GenBank/DDBJ databases">
        <authorList>
            <person name="Ueki A."/>
            <person name="Tonouchi A."/>
        </authorList>
    </citation>
    <scope>NUCLEOTIDE SEQUENCE [LARGE SCALE GENOMIC DNA]</scope>
    <source>
        <strain evidence="2 3">CTTW</strain>
    </source>
</reference>
<proteinExistence type="predicted"/>
<reference evidence="2 3" key="1">
    <citation type="submission" date="2020-08" db="EMBL/GenBank/DDBJ databases">
        <title>Draft genome sequencing of an Anaerocolumna strain isolated from anoxic soil subjected to BSD treatment.</title>
        <authorList>
            <person name="Uek A."/>
            <person name="Tonouchi A."/>
        </authorList>
    </citation>
    <scope>NUCLEOTIDE SEQUENCE [LARGE SCALE GENOMIC DNA]</scope>
    <source>
        <strain evidence="2 3">CTTW</strain>
    </source>
</reference>
<accession>A0A7I8DGV6</accession>
<evidence type="ECO:0008006" key="4">
    <source>
        <dbReference type="Google" id="ProtNLM"/>
    </source>
</evidence>
<dbReference type="InterPro" id="IPR019734">
    <property type="entry name" value="TPR_rpt"/>
</dbReference>
<dbReference type="Gene3D" id="1.25.40.10">
    <property type="entry name" value="Tetratricopeptide repeat domain"/>
    <property type="match status" value="1"/>
</dbReference>
<name>A0A7I8DGV6_9FIRM</name>
<organism evidence="2 3">
    <name type="scientific">Anaerocolumna chitinilytica</name>
    <dbReference type="NCBI Taxonomy" id="1727145"/>
    <lineage>
        <taxon>Bacteria</taxon>
        <taxon>Bacillati</taxon>
        <taxon>Bacillota</taxon>
        <taxon>Clostridia</taxon>
        <taxon>Lachnospirales</taxon>
        <taxon>Lachnospiraceae</taxon>
        <taxon>Anaerocolumna</taxon>
    </lineage>
</organism>
<sequence length="277" mass="32447">MGILFVCEENKAKLPYRFMVTDTSIFTAEELFYYIYHNFFLLTDELYDEIFLTWLEQELQLSEKAAGIREIKKSFSGYDALIEAASILLSEVNIYTPDEVKEFLIRQRERKNVSPSELALKRAESFLDHNRYYEAGRIYETLLAGDVMNAVVKEEAGRLWHNLGVCKLYTEGFKEAAKHFKRAYEMTGEEVSKRQYLICCILCEEESSLQSEEGIEEAYIEDIRKDIQNSIIQYNSSTEYQRLEELKEVKSSGNLVEFVQGVKELIEAYKKEFRSEF</sequence>
<dbReference type="Proteomes" id="UP000515703">
    <property type="component" value="Chromosome"/>
</dbReference>
<dbReference type="InterPro" id="IPR011990">
    <property type="entry name" value="TPR-like_helical_dom_sf"/>
</dbReference>
<gene>
    <name evidence="2" type="ORF">bsdcttw_07500</name>
</gene>
<dbReference type="RefSeq" id="WP_185258110.1">
    <property type="nucleotide sequence ID" value="NZ_AP023368.1"/>
</dbReference>
<evidence type="ECO:0000313" key="3">
    <source>
        <dbReference type="Proteomes" id="UP000515703"/>
    </source>
</evidence>